<dbReference type="Gene3D" id="3.30.9.10">
    <property type="entry name" value="D-Amino Acid Oxidase, subunit A, domain 2"/>
    <property type="match status" value="1"/>
</dbReference>
<dbReference type="InterPro" id="IPR006076">
    <property type="entry name" value="FAD-dep_OxRdtase"/>
</dbReference>
<organism evidence="3 4">
    <name type="scientific">Yoonia rhodophyticola</name>
    <dbReference type="NCBI Taxonomy" id="3137370"/>
    <lineage>
        <taxon>Bacteria</taxon>
        <taxon>Pseudomonadati</taxon>
        <taxon>Pseudomonadota</taxon>
        <taxon>Alphaproteobacteria</taxon>
        <taxon>Rhodobacterales</taxon>
        <taxon>Paracoccaceae</taxon>
        <taxon>Yoonia</taxon>
    </lineage>
</organism>
<evidence type="ECO:0000256" key="1">
    <source>
        <dbReference type="ARBA" id="ARBA00023002"/>
    </source>
</evidence>
<gene>
    <name evidence="3" type="ORF">AABB31_08840</name>
</gene>
<dbReference type="GO" id="GO:0016491">
    <property type="term" value="F:oxidoreductase activity"/>
    <property type="evidence" value="ECO:0007669"/>
    <property type="project" value="UniProtKB-KW"/>
</dbReference>
<dbReference type="InterPro" id="IPR036188">
    <property type="entry name" value="FAD/NAD-bd_sf"/>
</dbReference>
<name>A0AAN0MCS4_9RHOB</name>
<keyword evidence="1 3" id="KW-0560">Oxidoreductase</keyword>
<dbReference type="RefSeq" id="WP_342078242.1">
    <property type="nucleotide sequence ID" value="NZ_CP151767.2"/>
</dbReference>
<proteinExistence type="predicted"/>
<sequence>MTHTKKVAVIGAGIVGVATAIWLQRDGYQVTLIDKQGPAAGTSFGNGGVLASCAAVPVTGPGLIRKAPRMLLDPAQPLFLKWRYLPRLLPWLTRYLRHANAADTRRIAKAIAGVTTDSLAEHQSLADGTIAARWIIPSDYIYAYKDQAAFAADSFAWDIRQALGFRWDLWDSAAFSAYDPVFSPDLGFAVCMGNHGRIADPGAYVKDLARHFERQGGTLHIGAVTDILRTAGDVSGVQVDGTVIPCDIAVLTAGVWSKTLAAALGLHIPMETERGYHLDLWAPSVMPKAPVMIAGGKFVATPMDGRLRLAGIVEFGGLDAAPSRPPFALLKRNIRKAIPGLTWDHATEWMGHRPAPADSIPVIGEVPGIKGVYAGFGHHHIGLTSGPKTGRLLAQIVAGKKPNLDLSAYSPARYASDGQQDPDVKLGD</sequence>
<accession>A0AAN0MCS4</accession>
<dbReference type="PANTHER" id="PTHR13847">
    <property type="entry name" value="SARCOSINE DEHYDROGENASE-RELATED"/>
    <property type="match status" value="1"/>
</dbReference>
<reference evidence="4" key="1">
    <citation type="submission" date="2024-04" db="EMBL/GenBank/DDBJ databases">
        <title>Phylogenomic analyses of a clade within the roseobacter group suggest taxonomic reassignments of species of the genera Aestuariivita, Citreicella, Loktanella, Nautella, Pelagibaca, Ruegeria, Thalassobius, Thiobacimonas and Tropicibacter, and the proposal o.</title>
        <authorList>
            <person name="Jeon C.O."/>
        </authorList>
    </citation>
    <scope>NUCLEOTIDE SEQUENCE [LARGE SCALE GENOMIC DNA]</scope>
    <source>
        <strain evidence="4">SS1-5</strain>
    </source>
</reference>
<evidence type="ECO:0000259" key="2">
    <source>
        <dbReference type="Pfam" id="PF01266"/>
    </source>
</evidence>
<dbReference type="EMBL" id="CP151767">
    <property type="protein sequence ID" value="WZU68949.1"/>
    <property type="molecule type" value="Genomic_DNA"/>
</dbReference>
<dbReference type="SUPFAM" id="SSF54373">
    <property type="entry name" value="FAD-linked reductases, C-terminal domain"/>
    <property type="match status" value="1"/>
</dbReference>
<dbReference type="AlphaFoldDB" id="A0AAN0MCS4"/>
<protein>
    <submittedName>
        <fullName evidence="3">NAD(P)/FAD-dependent oxidoreductase</fullName>
        <ecNumber evidence="3">1.-.-.-</ecNumber>
    </submittedName>
</protein>
<dbReference type="PANTHER" id="PTHR13847:SF289">
    <property type="entry name" value="GLYCINE OXIDASE"/>
    <property type="match status" value="1"/>
</dbReference>
<keyword evidence="4" id="KW-1185">Reference proteome</keyword>
<dbReference type="EC" id="1.-.-.-" evidence="3"/>
<evidence type="ECO:0000313" key="4">
    <source>
        <dbReference type="Proteomes" id="UP001470809"/>
    </source>
</evidence>
<feature type="domain" description="FAD dependent oxidoreductase" evidence="2">
    <location>
        <begin position="6"/>
        <end position="395"/>
    </location>
</feature>
<dbReference type="Proteomes" id="UP001470809">
    <property type="component" value="Chromosome"/>
</dbReference>
<dbReference type="Gene3D" id="3.50.50.60">
    <property type="entry name" value="FAD/NAD(P)-binding domain"/>
    <property type="match status" value="2"/>
</dbReference>
<evidence type="ECO:0000313" key="3">
    <source>
        <dbReference type="EMBL" id="WZU68949.1"/>
    </source>
</evidence>
<dbReference type="GO" id="GO:0005737">
    <property type="term" value="C:cytoplasm"/>
    <property type="evidence" value="ECO:0007669"/>
    <property type="project" value="TreeGrafter"/>
</dbReference>
<dbReference type="SUPFAM" id="SSF51905">
    <property type="entry name" value="FAD/NAD(P)-binding domain"/>
    <property type="match status" value="1"/>
</dbReference>
<dbReference type="Pfam" id="PF01266">
    <property type="entry name" value="DAO"/>
    <property type="match status" value="1"/>
</dbReference>
<dbReference type="KEGG" id="yrh:AABB31_08840"/>
<reference evidence="3 4" key="2">
    <citation type="submission" date="2024-08" db="EMBL/GenBank/DDBJ databases">
        <title>Phylogenomic analyses of a clade within the roseobacter group suggest taxonomic reassignments of species of the genera Aestuariivita, Citreicella, Loktanella, Nautella, Pelagibaca, Ruegeria, Thalassobius, Thiobacimonas and Tropicibacter, and the proposal o.</title>
        <authorList>
            <person name="Jeon C.O."/>
        </authorList>
    </citation>
    <scope>NUCLEOTIDE SEQUENCE [LARGE SCALE GENOMIC DNA]</scope>
    <source>
        <strain evidence="3 4">SS1-5</strain>
    </source>
</reference>